<sequence>MVHARRKTTQRRVGEAGYGAVAHTYVQPRSCMPAGPSDQRVDVISVVCAGTYIMETLAFPAQKPSSLPDQGSFPAVC</sequence>
<dbReference type="EMBL" id="DS016999">
    <property type="protein sequence ID" value="KMU87614.1"/>
    <property type="molecule type" value="Genomic_DNA"/>
</dbReference>
<dbReference type="Proteomes" id="UP000054563">
    <property type="component" value="Unassembled WGS sequence"/>
</dbReference>
<proteinExistence type="predicted"/>
<gene>
    <name evidence="1" type="ORF">CIHG_06006</name>
</gene>
<organism evidence="1 2">
    <name type="scientific">Coccidioides immitis H538.4</name>
    <dbReference type="NCBI Taxonomy" id="396776"/>
    <lineage>
        <taxon>Eukaryota</taxon>
        <taxon>Fungi</taxon>
        <taxon>Dikarya</taxon>
        <taxon>Ascomycota</taxon>
        <taxon>Pezizomycotina</taxon>
        <taxon>Eurotiomycetes</taxon>
        <taxon>Eurotiomycetidae</taxon>
        <taxon>Onygenales</taxon>
        <taxon>Onygenaceae</taxon>
        <taxon>Coccidioides</taxon>
    </lineage>
</organism>
<name>A0A0J8RUB1_COCIT</name>
<evidence type="ECO:0000313" key="2">
    <source>
        <dbReference type="Proteomes" id="UP000054563"/>
    </source>
</evidence>
<protein>
    <submittedName>
        <fullName evidence="1">Uncharacterized protein</fullName>
    </submittedName>
</protein>
<evidence type="ECO:0000313" key="1">
    <source>
        <dbReference type="EMBL" id="KMU87614.1"/>
    </source>
</evidence>
<accession>A0A0J8RUB1</accession>
<dbReference type="AlphaFoldDB" id="A0A0J8RUB1"/>
<dbReference type="VEuPathDB" id="FungiDB:CIHG_06006"/>
<reference evidence="2" key="1">
    <citation type="journal article" date="2010" name="Genome Res.">
        <title>Population genomic sequencing of Coccidioides fungi reveals recent hybridization and transposon control.</title>
        <authorList>
            <person name="Neafsey D.E."/>
            <person name="Barker B.M."/>
            <person name="Sharpton T.J."/>
            <person name="Stajich J.E."/>
            <person name="Park D.J."/>
            <person name="Whiston E."/>
            <person name="Hung C.-Y."/>
            <person name="McMahan C."/>
            <person name="White J."/>
            <person name="Sykes S."/>
            <person name="Heiman D."/>
            <person name="Young S."/>
            <person name="Zeng Q."/>
            <person name="Abouelleil A."/>
            <person name="Aftuck L."/>
            <person name="Bessette D."/>
            <person name="Brown A."/>
            <person name="FitzGerald M."/>
            <person name="Lui A."/>
            <person name="Macdonald J.P."/>
            <person name="Priest M."/>
            <person name="Orbach M.J."/>
            <person name="Galgiani J.N."/>
            <person name="Kirkland T.N."/>
            <person name="Cole G.T."/>
            <person name="Birren B.W."/>
            <person name="Henn M.R."/>
            <person name="Taylor J.W."/>
            <person name="Rounsley S.D."/>
        </authorList>
    </citation>
    <scope>NUCLEOTIDE SEQUENCE [LARGE SCALE GENOMIC DNA]</scope>
    <source>
        <strain evidence="2">H538.4</strain>
    </source>
</reference>